<gene>
    <name evidence="3" type="ORF">GMA8713_03636</name>
</gene>
<protein>
    <recommendedName>
        <fullName evidence="2">Response regulatory domain-containing protein</fullName>
    </recommendedName>
</protein>
<organism evidence="3 4">
    <name type="scientific">Grimontia marina</name>
    <dbReference type="NCBI Taxonomy" id="646534"/>
    <lineage>
        <taxon>Bacteria</taxon>
        <taxon>Pseudomonadati</taxon>
        <taxon>Pseudomonadota</taxon>
        <taxon>Gammaproteobacteria</taxon>
        <taxon>Vibrionales</taxon>
        <taxon>Vibrionaceae</taxon>
        <taxon>Grimontia</taxon>
    </lineage>
</organism>
<dbReference type="GO" id="GO:0000160">
    <property type="term" value="P:phosphorelay signal transduction system"/>
    <property type="evidence" value="ECO:0007669"/>
    <property type="project" value="InterPro"/>
</dbReference>
<feature type="domain" description="Response regulatory" evidence="2">
    <location>
        <begin position="3"/>
        <end position="116"/>
    </location>
</feature>
<dbReference type="Gene3D" id="3.40.50.2300">
    <property type="match status" value="1"/>
</dbReference>
<evidence type="ECO:0000259" key="2">
    <source>
        <dbReference type="PROSITE" id="PS50110"/>
    </source>
</evidence>
<comment type="caution">
    <text evidence="1">Lacks conserved residue(s) required for the propagation of feature annotation.</text>
</comment>
<dbReference type="OrthoDB" id="5916972at2"/>
<dbReference type="PROSITE" id="PS50110">
    <property type="entry name" value="RESPONSE_REGULATORY"/>
    <property type="match status" value="1"/>
</dbReference>
<name>A0A128FFL9_9GAMM</name>
<proteinExistence type="predicted"/>
<dbReference type="AlphaFoldDB" id="A0A128FFL9"/>
<dbReference type="InterPro" id="IPR001789">
    <property type="entry name" value="Sig_transdc_resp-reg_receiver"/>
</dbReference>
<dbReference type="RefSeq" id="WP_062712823.1">
    <property type="nucleotide sequence ID" value="NZ_CAWRCI010000039.1"/>
</dbReference>
<accession>A0A128FFL9</accession>
<evidence type="ECO:0000313" key="4">
    <source>
        <dbReference type="Proteomes" id="UP000073601"/>
    </source>
</evidence>
<keyword evidence="4" id="KW-1185">Reference proteome</keyword>
<evidence type="ECO:0000313" key="3">
    <source>
        <dbReference type="EMBL" id="CZF85593.1"/>
    </source>
</evidence>
<reference evidence="4" key="1">
    <citation type="submission" date="2016-02" db="EMBL/GenBank/DDBJ databases">
        <authorList>
            <person name="Rodrigo-Torres Lidia"/>
            <person name="Arahal R.David."/>
        </authorList>
    </citation>
    <scope>NUCLEOTIDE SEQUENCE [LARGE SCALE GENOMIC DNA]</scope>
    <source>
        <strain evidence="4">CECT 8713</strain>
    </source>
</reference>
<evidence type="ECO:0000256" key="1">
    <source>
        <dbReference type="PROSITE-ProRule" id="PRU00169"/>
    </source>
</evidence>
<dbReference type="Proteomes" id="UP000073601">
    <property type="component" value="Unassembled WGS sequence"/>
</dbReference>
<dbReference type="EMBL" id="FIZY01000039">
    <property type="protein sequence ID" value="CZF85593.1"/>
    <property type="molecule type" value="Genomic_DNA"/>
</dbReference>
<sequence>MRELLLIENVLSPCGWIKSVLSEHGCKVTRVLHVKQAERALSQSRFDMVLLAGEGALPCVTDVKRLRQSTTLPVVVMLPQASSEDESHYLHYVGVNGLVSASMPRNKLWEIAKTTYDNAMPQRIDAR</sequence>